<dbReference type="Gene3D" id="3.90.190.10">
    <property type="entry name" value="Protein tyrosine phosphatase superfamily"/>
    <property type="match status" value="1"/>
</dbReference>
<keyword evidence="7" id="KW-1185">Reference proteome</keyword>
<evidence type="ECO:0000256" key="3">
    <source>
        <dbReference type="SAM" id="MobiDB-lite"/>
    </source>
</evidence>
<dbReference type="AlphaFoldDB" id="A0A9Q0KLN1"/>
<dbReference type="SUPFAM" id="SSF56112">
    <property type="entry name" value="Protein kinase-like (PK-like)"/>
    <property type="match status" value="1"/>
</dbReference>
<evidence type="ECO:0000259" key="4">
    <source>
        <dbReference type="PROSITE" id="PS50054"/>
    </source>
</evidence>
<dbReference type="SUPFAM" id="SSF52799">
    <property type="entry name" value="(Phosphotyrosine protein) phosphatases II"/>
    <property type="match status" value="1"/>
</dbReference>
<dbReference type="InterPro" id="IPR020422">
    <property type="entry name" value="TYR_PHOSPHATASE_DUAL_dom"/>
</dbReference>
<feature type="region of interest" description="Disordered" evidence="3">
    <location>
        <begin position="1"/>
        <end position="42"/>
    </location>
</feature>
<evidence type="ECO:0000256" key="1">
    <source>
        <dbReference type="ARBA" id="ARBA00022801"/>
    </source>
</evidence>
<dbReference type="FunFam" id="3.90.190.10:FF:000148">
    <property type="entry name" value="Dual specificity protein phosphatase PHS1"/>
    <property type="match status" value="1"/>
</dbReference>
<keyword evidence="2" id="KW-0904">Protein phosphatase</keyword>
<evidence type="ECO:0000259" key="5">
    <source>
        <dbReference type="PROSITE" id="PS50056"/>
    </source>
</evidence>
<dbReference type="InterPro" id="IPR035010">
    <property type="entry name" value="PHS1"/>
</dbReference>
<dbReference type="OrthoDB" id="10252009at2759"/>
<feature type="domain" description="Tyrosine specific protein phosphatases" evidence="5">
    <location>
        <begin position="759"/>
        <end position="815"/>
    </location>
</feature>
<dbReference type="PROSITE" id="PS50056">
    <property type="entry name" value="TYR_PHOSPHATASE_2"/>
    <property type="match status" value="1"/>
</dbReference>
<dbReference type="GO" id="GO:0009737">
    <property type="term" value="P:response to abscisic acid"/>
    <property type="evidence" value="ECO:0007669"/>
    <property type="project" value="InterPro"/>
</dbReference>
<dbReference type="GO" id="GO:0004721">
    <property type="term" value="F:phosphoprotein phosphatase activity"/>
    <property type="evidence" value="ECO:0007669"/>
    <property type="project" value="UniProtKB-KW"/>
</dbReference>
<dbReference type="InterPro" id="IPR016130">
    <property type="entry name" value="Tyr_Pase_AS"/>
</dbReference>
<dbReference type="InterPro" id="IPR036940">
    <property type="entry name" value="PI3/4_kinase_cat_sf"/>
</dbReference>
<evidence type="ECO:0000313" key="7">
    <source>
        <dbReference type="Proteomes" id="UP001141806"/>
    </source>
</evidence>
<dbReference type="Gene3D" id="1.10.1070.11">
    <property type="entry name" value="Phosphatidylinositol 3-/4-kinase, catalytic domain"/>
    <property type="match status" value="1"/>
</dbReference>
<dbReference type="PANTHER" id="PTHR47100:SF5">
    <property type="entry name" value="DUAL SPECIFICITY PROTEIN PHOSPHATASE PHS1"/>
    <property type="match status" value="1"/>
</dbReference>
<accession>A0A9Q0KLN1</accession>
<evidence type="ECO:0000256" key="2">
    <source>
        <dbReference type="ARBA" id="ARBA00022912"/>
    </source>
</evidence>
<comment type="caution">
    <text evidence="6">The sequence shown here is derived from an EMBL/GenBank/DDBJ whole genome shotgun (WGS) entry which is preliminary data.</text>
</comment>
<feature type="compositionally biased region" description="Basic and acidic residues" evidence="3">
    <location>
        <begin position="539"/>
        <end position="556"/>
    </location>
</feature>
<proteinExistence type="predicted"/>
<dbReference type="Proteomes" id="UP001141806">
    <property type="component" value="Unassembled WGS sequence"/>
</dbReference>
<feature type="domain" description="Tyrosine-protein phosphatase" evidence="4">
    <location>
        <begin position="694"/>
        <end position="839"/>
    </location>
</feature>
<protein>
    <recommendedName>
        <fullName evidence="8">Dual specificity protein phosphatase PHS1</fullName>
    </recommendedName>
</protein>
<dbReference type="PANTHER" id="PTHR47100">
    <property type="entry name" value="DUAL SPECIFICITY PROTEIN PHOSPHATASE PHS1"/>
    <property type="match status" value="1"/>
</dbReference>
<dbReference type="PROSITE" id="PS00383">
    <property type="entry name" value="TYR_PHOSPHATASE_1"/>
    <property type="match status" value="1"/>
</dbReference>
<dbReference type="InterPro" id="IPR011009">
    <property type="entry name" value="Kinase-like_dom_sf"/>
</dbReference>
<name>A0A9Q0KLN1_9MAGN</name>
<dbReference type="PROSITE" id="PS50054">
    <property type="entry name" value="TYR_PHOSPHATASE_DUAL"/>
    <property type="match status" value="1"/>
</dbReference>
<reference evidence="6" key="1">
    <citation type="journal article" date="2023" name="Plant J.">
        <title>The genome of the king protea, Protea cynaroides.</title>
        <authorList>
            <person name="Chang J."/>
            <person name="Duong T.A."/>
            <person name="Schoeman C."/>
            <person name="Ma X."/>
            <person name="Roodt D."/>
            <person name="Barker N."/>
            <person name="Li Z."/>
            <person name="Van de Peer Y."/>
            <person name="Mizrachi E."/>
        </authorList>
    </citation>
    <scope>NUCLEOTIDE SEQUENCE</scope>
    <source>
        <tissue evidence="6">Young leaves</tissue>
    </source>
</reference>
<gene>
    <name evidence="6" type="ORF">NE237_005693</name>
</gene>
<sequence>MAEEEKEKSAITGAPEEDQNNSIQEGKEEKDPDHSPVDTELPTPLTVTSRVLFLLGDITAGPAFRFNQWLESVRKRCGRYRSSGFPNRSFRLETMPLGAEELVADPKSSQPCDQGQEISLWERLGQAGILDVESSEFSWDMLSSLHHTEHSSSAEQSEDEMNKALEVTVNSGGVVFFALFNRPNDDLLTKEAAAVIKISSSRMATQSERLGYEFAKWLGVCTPQARVIHNSNPEWQRIKDAVEKARDMAISERDEVGELTCSELLEALELSRCLFLMNYVHGSPLLESSDAFDSLEAAERTAAALGRILMLDLVIRNEDRLSCRQLGWRGNPANLLFTDKDTFANLDAWEEAFDSANRQFRPRVIKALQKERRAKSADTKLIPHDHELLSRSSDVSDLVDSPNSGSIRSQMSAETKFSDCHIIAIDSGIPRRPPAGKRANDQANYPKLIELLLNSAEYSSRLLYDITGGKLGSPLSEEADAPTDYSDIASVAHEFRRGFRAALRDLQGFHIFLLTLHQKLDSLLRAFLAIMNKSSSGDFDKDDLGVPESPRCKEQASNETLADLSDLESQRTAPRTSPPRYKESDSAFAISRESWHGKFGKGSAEPLRNLRLTVKLRDFIKFTKVDTELNKDLEQWNELLRTDAVKLCQDNNFNTGFFEGSDNNSAVDAYELKVRLEHILERIMMISDAANTERPSSITCNLFIGGALAAKSAYTLQHLGITHILCLCSNEIGQSDSQYPGLFEYKNFSISDNEDTNISSIFEEASNFIDHVEQSGGRVLVHCFEGKSRSATVVLAYLMLKKNFTLLEAWNLLKKAHRRAQPNDGFAKMLLTLDKKLHGKVSMEWQQRRPMMKVCPICEKNVGLSSSSLKLHLQKSHKKLSSGSVDSAMMMEIQKVLSTLKLSRGGSVGPS</sequence>
<evidence type="ECO:0008006" key="8">
    <source>
        <dbReference type="Google" id="ProtNLM"/>
    </source>
</evidence>
<dbReference type="SMART" id="SM00195">
    <property type="entry name" value="DSPc"/>
    <property type="match status" value="1"/>
</dbReference>
<dbReference type="InterPro" id="IPR000387">
    <property type="entry name" value="Tyr_Pase_dom"/>
</dbReference>
<dbReference type="InterPro" id="IPR000340">
    <property type="entry name" value="Dual-sp_phosphatase_cat-dom"/>
</dbReference>
<dbReference type="EMBL" id="JAMYWD010000004">
    <property type="protein sequence ID" value="KAJ4972519.1"/>
    <property type="molecule type" value="Genomic_DNA"/>
</dbReference>
<evidence type="ECO:0000313" key="6">
    <source>
        <dbReference type="EMBL" id="KAJ4972519.1"/>
    </source>
</evidence>
<dbReference type="Pfam" id="PF09192">
    <property type="entry name" value="Act-Frag_cataly"/>
    <property type="match status" value="1"/>
</dbReference>
<feature type="compositionally biased region" description="Basic and acidic residues" evidence="3">
    <location>
        <begin position="25"/>
        <end position="37"/>
    </location>
</feature>
<organism evidence="6 7">
    <name type="scientific">Protea cynaroides</name>
    <dbReference type="NCBI Taxonomy" id="273540"/>
    <lineage>
        <taxon>Eukaryota</taxon>
        <taxon>Viridiplantae</taxon>
        <taxon>Streptophyta</taxon>
        <taxon>Embryophyta</taxon>
        <taxon>Tracheophyta</taxon>
        <taxon>Spermatophyta</taxon>
        <taxon>Magnoliopsida</taxon>
        <taxon>Proteales</taxon>
        <taxon>Proteaceae</taxon>
        <taxon>Protea</taxon>
    </lineage>
</organism>
<dbReference type="InterPro" id="IPR015275">
    <property type="entry name" value="Actin-fragmin_kin_cat_dom"/>
</dbReference>
<dbReference type="CDD" id="cd14498">
    <property type="entry name" value="DSP"/>
    <property type="match status" value="1"/>
</dbReference>
<feature type="region of interest" description="Disordered" evidence="3">
    <location>
        <begin position="539"/>
        <end position="583"/>
    </location>
</feature>
<keyword evidence="1" id="KW-0378">Hydrolase</keyword>
<dbReference type="InterPro" id="IPR029021">
    <property type="entry name" value="Prot-tyrosine_phosphatase-like"/>
</dbReference>
<dbReference type="Pfam" id="PF00782">
    <property type="entry name" value="DSPc"/>
    <property type="match status" value="1"/>
</dbReference>
<dbReference type="GO" id="GO:0043622">
    <property type="term" value="P:cortical microtubule organization"/>
    <property type="evidence" value="ECO:0007669"/>
    <property type="project" value="InterPro"/>
</dbReference>